<evidence type="ECO:0000313" key="2">
    <source>
        <dbReference type="EMBL" id="QWC17704.1"/>
    </source>
</evidence>
<dbReference type="Proteomes" id="UP000679335">
    <property type="component" value="Chromosome"/>
</dbReference>
<feature type="domain" description="Luciferase" evidence="1">
    <location>
        <begin position="44"/>
        <end position="107"/>
    </location>
</feature>
<keyword evidence="3" id="KW-1185">Reference proteome</keyword>
<organism evidence="2 3">
    <name type="scientific">Cellulomonas dongxiuzhuiae</name>
    <dbReference type="NCBI Taxonomy" id="2819979"/>
    <lineage>
        <taxon>Bacteria</taxon>
        <taxon>Bacillati</taxon>
        <taxon>Actinomycetota</taxon>
        <taxon>Actinomycetes</taxon>
        <taxon>Micrococcales</taxon>
        <taxon>Cellulomonadaceae</taxon>
        <taxon>Cellulomonas</taxon>
    </lineage>
</organism>
<reference evidence="2 3" key="1">
    <citation type="submission" date="2021-05" db="EMBL/GenBank/DDBJ databases">
        <title>Novel species in genus Cellulomonas.</title>
        <authorList>
            <person name="Zhang G."/>
        </authorList>
    </citation>
    <scope>NUCLEOTIDE SEQUENCE [LARGE SCALE GENOMIC DNA]</scope>
    <source>
        <strain evidence="3">zg-ZUI157</strain>
    </source>
</reference>
<dbReference type="EMBL" id="CP076023">
    <property type="protein sequence ID" value="QWC17704.1"/>
    <property type="molecule type" value="Genomic_DNA"/>
</dbReference>
<protein>
    <recommendedName>
        <fullName evidence="1">Luciferase domain-containing protein</fullName>
    </recommendedName>
</protein>
<name>A0ABX8GQS1_9CELL</name>
<sequence length="119" mass="12841">MLALPGVVEGHSQVSPASSRAVFLTDLRDELAPQTSLAPGQRLEPVHLHGVEDTSIHLTLPPERCAELVRLGWAEPHQYADFGTEVMLYGPRDATELEQVVSVVEESLAFARTGASGRA</sequence>
<dbReference type="Pfam" id="PF17648">
    <property type="entry name" value="Luciferase"/>
    <property type="match status" value="1"/>
</dbReference>
<evidence type="ECO:0000313" key="3">
    <source>
        <dbReference type="Proteomes" id="UP000679335"/>
    </source>
</evidence>
<gene>
    <name evidence="2" type="ORF">KKR89_02785</name>
</gene>
<dbReference type="InterPro" id="IPR040841">
    <property type="entry name" value="Luciferase_dom"/>
</dbReference>
<evidence type="ECO:0000259" key="1">
    <source>
        <dbReference type="Pfam" id="PF17648"/>
    </source>
</evidence>
<proteinExistence type="predicted"/>
<accession>A0ABX8GQS1</accession>